<dbReference type="Pfam" id="PF04773">
    <property type="entry name" value="FecR"/>
    <property type="match status" value="1"/>
</dbReference>
<dbReference type="InterPro" id="IPR011049">
    <property type="entry name" value="Serralysin-like_metalloprot_C"/>
</dbReference>
<evidence type="ECO:0000313" key="4">
    <source>
        <dbReference type="Proteomes" id="UP000002931"/>
    </source>
</evidence>
<dbReference type="NCBIfam" id="NF012211">
    <property type="entry name" value="tand_rpt_95"/>
    <property type="match status" value="7"/>
</dbReference>
<dbReference type="Gene3D" id="3.40.50.410">
    <property type="entry name" value="von Willebrand factor, type A domain"/>
    <property type="match status" value="1"/>
</dbReference>
<dbReference type="STRING" id="314271.RB2654_18021"/>
<dbReference type="Pfam" id="PF00092">
    <property type="entry name" value="VWA"/>
    <property type="match status" value="1"/>
</dbReference>
<keyword evidence="4" id="KW-1185">Reference proteome</keyword>
<dbReference type="GO" id="GO:0005509">
    <property type="term" value="F:calcium ion binding"/>
    <property type="evidence" value="ECO:0007669"/>
    <property type="project" value="InterPro"/>
</dbReference>
<gene>
    <name evidence="3" type="ORF">RB2654_18021</name>
</gene>
<dbReference type="InterPro" id="IPR036465">
    <property type="entry name" value="vWFA_dom_sf"/>
</dbReference>
<dbReference type="InterPro" id="IPR002035">
    <property type="entry name" value="VWF_A"/>
</dbReference>
<evidence type="ECO:0000259" key="2">
    <source>
        <dbReference type="PROSITE" id="PS50234"/>
    </source>
</evidence>
<dbReference type="InterPro" id="IPR001343">
    <property type="entry name" value="Hemolysn_Ca-bd"/>
</dbReference>
<dbReference type="InterPro" id="IPR010221">
    <property type="entry name" value="VCBS_dom"/>
</dbReference>
<protein>
    <submittedName>
        <fullName evidence="3">Putative RTX toxin</fullName>
    </submittedName>
</protein>
<dbReference type="Gene3D" id="2.60.40.2810">
    <property type="match status" value="3"/>
</dbReference>
<dbReference type="InterPro" id="IPR006860">
    <property type="entry name" value="FecR"/>
</dbReference>
<dbReference type="RefSeq" id="WP_008334162.1">
    <property type="nucleotide sequence ID" value="NZ_CH902578.1"/>
</dbReference>
<dbReference type="EMBL" id="AAMT01000021">
    <property type="protein sequence ID" value="EAQ10992.1"/>
    <property type="molecule type" value="Genomic_DNA"/>
</dbReference>
<comment type="caution">
    <text evidence="3">The sequence shown here is derived from an EMBL/GenBank/DDBJ whole genome shotgun (WGS) entry which is preliminary data.</text>
</comment>
<dbReference type="SUPFAM" id="SSF51120">
    <property type="entry name" value="beta-Roll"/>
    <property type="match status" value="1"/>
</dbReference>
<dbReference type="Pfam" id="PF17963">
    <property type="entry name" value="Big_9"/>
    <property type="match status" value="7"/>
</dbReference>
<evidence type="ECO:0000313" key="3">
    <source>
        <dbReference type="EMBL" id="EAQ10992.1"/>
    </source>
</evidence>
<dbReference type="eggNOG" id="COG2931">
    <property type="taxonomic scope" value="Bacteria"/>
</dbReference>
<dbReference type="NCBIfam" id="TIGR01965">
    <property type="entry name" value="VCBS_repeat"/>
    <property type="match status" value="2"/>
</dbReference>
<dbReference type="eggNOG" id="COG4254">
    <property type="taxonomic scope" value="Bacteria"/>
</dbReference>
<dbReference type="OrthoDB" id="9773411at2"/>
<name>A3VL73_9RHOB</name>
<proteinExistence type="predicted"/>
<organism evidence="3 4">
    <name type="scientific">Maritimibacter alkaliphilus HTCC2654</name>
    <dbReference type="NCBI Taxonomy" id="314271"/>
    <lineage>
        <taxon>Bacteria</taxon>
        <taxon>Pseudomonadati</taxon>
        <taxon>Pseudomonadota</taxon>
        <taxon>Alphaproteobacteria</taxon>
        <taxon>Rhodobacterales</taxon>
        <taxon>Roseobacteraceae</taxon>
        <taxon>Maritimibacter</taxon>
    </lineage>
</organism>
<dbReference type="Gene3D" id="2.60.40.3440">
    <property type="match status" value="4"/>
</dbReference>
<dbReference type="PANTHER" id="PTHR34720">
    <property type="entry name" value="MICROCYSTIN DEPENDENT PROTEIN"/>
    <property type="match status" value="1"/>
</dbReference>
<dbReference type="Gene3D" id="2.150.10.10">
    <property type="entry name" value="Serralysin-like metalloprotease, C-terminal"/>
    <property type="match status" value="1"/>
</dbReference>
<dbReference type="CDD" id="cd00198">
    <property type="entry name" value="vWFA"/>
    <property type="match status" value="1"/>
</dbReference>
<dbReference type="Pfam" id="PF00353">
    <property type="entry name" value="HemolysinCabind"/>
    <property type="match status" value="1"/>
</dbReference>
<dbReference type="HOGENOM" id="CLU_251771_0_0_5"/>
<dbReference type="PROSITE" id="PS50234">
    <property type="entry name" value="VWFA"/>
    <property type="match status" value="1"/>
</dbReference>
<accession>A3VL73</accession>
<dbReference type="SUPFAM" id="SSF53300">
    <property type="entry name" value="vWA-like"/>
    <property type="match status" value="1"/>
</dbReference>
<feature type="domain" description="VWFA" evidence="2">
    <location>
        <begin position="1069"/>
        <end position="1253"/>
    </location>
</feature>
<reference evidence="3 4" key="1">
    <citation type="journal article" date="2010" name="J. Bacteriol.">
        <title>Genome sequences of Pelagibaca bermudensis HTCC2601T and Maritimibacter alkaliphilus HTCC2654T, the type strains of two marine Roseobacter genera.</title>
        <authorList>
            <person name="Thrash J.C."/>
            <person name="Cho J.C."/>
            <person name="Ferriera S."/>
            <person name="Johnson J."/>
            <person name="Vergin K.L."/>
            <person name="Giovannoni S.J."/>
        </authorList>
    </citation>
    <scope>NUCLEOTIDE SEQUENCE [LARGE SCALE GENOMIC DNA]</scope>
    <source>
        <strain evidence="3 4">HTCC2654</strain>
    </source>
</reference>
<dbReference type="SMART" id="SM00327">
    <property type="entry name" value="VWA"/>
    <property type="match status" value="1"/>
</dbReference>
<dbReference type="Proteomes" id="UP000002931">
    <property type="component" value="Unassembled WGS sequence"/>
</dbReference>
<dbReference type="PANTHER" id="PTHR34720:SF9">
    <property type="entry name" value="BLR4714 PROTEIN"/>
    <property type="match status" value="1"/>
</dbReference>
<feature type="compositionally biased region" description="Polar residues" evidence="1">
    <location>
        <begin position="321"/>
        <end position="344"/>
    </location>
</feature>
<evidence type="ECO:0000256" key="1">
    <source>
        <dbReference type="SAM" id="MobiDB-lite"/>
    </source>
</evidence>
<feature type="region of interest" description="Disordered" evidence="1">
    <location>
        <begin position="321"/>
        <end position="412"/>
    </location>
</feature>
<dbReference type="eggNOG" id="COG2304">
    <property type="taxonomic scope" value="Bacteria"/>
</dbReference>
<sequence>MRQLDFSTGSGAAPSAVQHVTSADPVVVDDRPIFTADFSREGYDLVLASPGQPDLRLVDYFLQETPLDLVTGNGAVLRGDLAARLAGPIMPGQYAQVGGAASTDPIGQVEALDGVAFAERADGTRVQLDVGSKIYQNDVLITEGGKLSVTFADGTIFTLAADSRMVIDSLVYDAESQDGNSGAFSLIEGGFVFIAGEVAKTGGMDVTTPTATMGIRGTTVLVEITTLDGISTVEVSLNTDPDGGQGAFELRDLDGNLIATIDSTDTKWIVSPVEGETREVVRTAEDLADDQTLLLDAARAYALAFERVDAGGTFVELVSNAGSGSNGPNIGDDTGTQGNQSDPDNTPPPPPGTSGGTTGGAPSPPPPTTQTGGDEAPQNTAPEARNDARSTVEDGPVTGNVLANDSDTDDDDLSVIINTRPKHGTLTIGQDGSYSYTPEPDFNGTDSFTYTVSDGNGGTDSGTVTFTVTSAQDAPVAADDALTLAEDAGPVTVNVLANDSDADGDTLSVIDWSVLDVEGPWTAGEDGDISFAPPADFNGSETIEYTVSDGHGNTDTATLTVTVTPVGDAPVAEDQASETAEDTPVQILPAFATADADGDPVSIIAFTQGSFGTVVDDGEGGFLYTPAENAHGTDSFTYTVSDGTGATDIATVSVTVTPVNDNPVATPESLTVAEDGSGVVYPAFDGTDVDGDPVSISGFTQGAHGSVDTDEEGGLVYTPDADFNGSDSFTYTVSDGQGGTDTQTVTVTVTPVNDDPIATPESLTVAEDGSGVVYPAFAGTDVDGDPVSISGFTQGTHGSVDTDEEGGLVFTPEADFNGTDSFTYTVSDGQGGTDTQTVSVTVTPVEDGPEAVDAAVSTDEDVGVTVYPSFAGTDPDGDEVFISAYSQGAHGSVAPDLEGGLTYTPDPDYNGNDTFTYTVSDGNGNTDTAEVTVTVDAVNDAPKAQDSVLEVDVDTATAGAVVATDTEGDTLTYTLAEAPDHGTVELDGEGGYIYTPDEGYTGFDQFVMQVSDGNGGSDLATVTLEVAQENFPVSGGQSVSLALSEEPVGDAPAGNLRIGVSEVQSNTINLSFALDASGSVGSTGWNHMRAAVGNALSALSDQFAGSETTVNVQFIRYASDVSYNQTFDLVEDKVALIDAITTLGFTGGGTQWDDALDAAKGFFDASESDAANATNILYFVTDGQPTSNSPWETSLQNIENAPYDVDIQAFGIGSGYNTTQLARVDSDDEPTAVSEPGALLAAIQQSPLFAAKLVGLSISLVADGVEHLGIADETSPALTSDGLNFDLPLAEIAGIGVLLGEENLFSAFATFDLDGDLGTTDDQVTINSFERIAKKDAAQTLTGTDKSDLLLGSDEDDVLSGGAGDDILIGFGGTDVFDGGAGRDLLELATGAASDLIETLSGSDIEAISLSNGLADTLFLDVTDVINLSSTADTDLELLLNAALGESATILGETGDVITLLPDGPGAWQAVQSGVADGQGNTLDIYQFVEGGVVMATLGIDDDVTVNIPLPA</sequence>